<dbReference type="EMBL" id="GG662840">
    <property type="protein sequence ID" value="EWS76191.1"/>
    <property type="molecule type" value="Genomic_DNA"/>
</dbReference>
<accession>W7XK40</accession>
<proteinExistence type="predicted"/>
<dbReference type="AlphaFoldDB" id="W7XK40"/>
<organism evidence="1 2">
    <name type="scientific">Tetrahymena thermophila (strain SB210)</name>
    <dbReference type="NCBI Taxonomy" id="312017"/>
    <lineage>
        <taxon>Eukaryota</taxon>
        <taxon>Sar</taxon>
        <taxon>Alveolata</taxon>
        <taxon>Ciliophora</taxon>
        <taxon>Intramacronucleata</taxon>
        <taxon>Oligohymenophorea</taxon>
        <taxon>Hymenostomatida</taxon>
        <taxon>Tetrahymenina</taxon>
        <taxon>Tetrahymenidae</taxon>
        <taxon>Tetrahymena</taxon>
    </lineage>
</organism>
<dbReference type="InParanoid" id="W7XK40"/>
<evidence type="ECO:0000313" key="2">
    <source>
        <dbReference type="Proteomes" id="UP000009168"/>
    </source>
</evidence>
<dbReference type="RefSeq" id="XP_012651238.1">
    <property type="nucleotide sequence ID" value="XM_012795784.1"/>
</dbReference>
<reference evidence="2" key="1">
    <citation type="journal article" date="2006" name="PLoS Biol.">
        <title>Macronuclear genome sequence of the ciliate Tetrahymena thermophila, a model eukaryote.</title>
        <authorList>
            <person name="Eisen J.A."/>
            <person name="Coyne R.S."/>
            <person name="Wu M."/>
            <person name="Wu D."/>
            <person name="Thiagarajan M."/>
            <person name="Wortman J.R."/>
            <person name="Badger J.H."/>
            <person name="Ren Q."/>
            <person name="Amedeo P."/>
            <person name="Jones K.M."/>
            <person name="Tallon L.J."/>
            <person name="Delcher A.L."/>
            <person name="Salzberg S.L."/>
            <person name="Silva J.C."/>
            <person name="Haas B.J."/>
            <person name="Majoros W.H."/>
            <person name="Farzad M."/>
            <person name="Carlton J.M."/>
            <person name="Smith R.K. Jr."/>
            <person name="Garg J."/>
            <person name="Pearlman R.E."/>
            <person name="Karrer K.M."/>
            <person name="Sun L."/>
            <person name="Manning G."/>
            <person name="Elde N.C."/>
            <person name="Turkewitz A.P."/>
            <person name="Asai D.J."/>
            <person name="Wilkes D.E."/>
            <person name="Wang Y."/>
            <person name="Cai H."/>
            <person name="Collins K."/>
            <person name="Stewart B.A."/>
            <person name="Lee S.R."/>
            <person name="Wilamowska K."/>
            <person name="Weinberg Z."/>
            <person name="Ruzzo W.L."/>
            <person name="Wloga D."/>
            <person name="Gaertig J."/>
            <person name="Frankel J."/>
            <person name="Tsao C.-C."/>
            <person name="Gorovsky M.A."/>
            <person name="Keeling P.J."/>
            <person name="Waller R.F."/>
            <person name="Patron N.J."/>
            <person name="Cherry J.M."/>
            <person name="Stover N.A."/>
            <person name="Krieger C.J."/>
            <person name="del Toro C."/>
            <person name="Ryder H.F."/>
            <person name="Williamson S.C."/>
            <person name="Barbeau R.A."/>
            <person name="Hamilton E.P."/>
            <person name="Orias E."/>
        </authorList>
    </citation>
    <scope>NUCLEOTIDE SEQUENCE [LARGE SCALE GENOMIC DNA]</scope>
    <source>
        <strain evidence="2">SB210</strain>
    </source>
</reference>
<dbReference type="GeneID" id="24437650"/>
<gene>
    <name evidence="1" type="ORF">TTHERM_000170219</name>
</gene>
<dbReference type="KEGG" id="tet:TTHERM_000170219"/>
<name>W7XK40_TETTS</name>
<keyword evidence="2" id="KW-1185">Reference proteome</keyword>
<protein>
    <submittedName>
        <fullName evidence="1">Uncharacterized protein</fullName>
    </submittedName>
</protein>
<dbReference type="Proteomes" id="UP000009168">
    <property type="component" value="Unassembled WGS sequence"/>
</dbReference>
<evidence type="ECO:0000313" key="1">
    <source>
        <dbReference type="EMBL" id="EWS76191.1"/>
    </source>
</evidence>
<sequence>MILSFILLSSLRRKGTIYINALQNKKRNRMKKDKITKMQKTPRNITNPIQISLKAPEVSSFITKTFREITSIMTEKAKHIIAKITNQMLPKVIYRFNLNFVSITDSNLYLQTEHLCSCAFYLTYYCQFGQLLFFISS</sequence>